<feature type="compositionally biased region" description="Acidic residues" evidence="1">
    <location>
        <begin position="399"/>
        <end position="423"/>
    </location>
</feature>
<evidence type="ECO:0000313" key="4">
    <source>
        <dbReference type="Proteomes" id="UP001597542"/>
    </source>
</evidence>
<dbReference type="Proteomes" id="UP001597542">
    <property type="component" value="Unassembled WGS sequence"/>
</dbReference>
<gene>
    <name evidence="3" type="ORF">ACFSUT_41255</name>
</gene>
<keyword evidence="2" id="KW-0472">Membrane</keyword>
<accession>A0ABW5IDE4</accession>
<dbReference type="EMBL" id="JBHUKQ010000024">
    <property type="protein sequence ID" value="MFD2486758.1"/>
    <property type="molecule type" value="Genomic_DNA"/>
</dbReference>
<evidence type="ECO:0000256" key="2">
    <source>
        <dbReference type="SAM" id="Phobius"/>
    </source>
</evidence>
<feature type="transmembrane region" description="Helical" evidence="2">
    <location>
        <begin position="227"/>
        <end position="248"/>
    </location>
</feature>
<keyword evidence="2" id="KW-0812">Transmembrane</keyword>
<keyword evidence="2" id="KW-1133">Transmembrane helix</keyword>
<dbReference type="RefSeq" id="WP_344267007.1">
    <property type="nucleotide sequence ID" value="NZ_BAAAHV010000005.1"/>
</dbReference>
<protein>
    <submittedName>
        <fullName evidence="3">Uncharacterized protein</fullName>
    </submittedName>
</protein>
<feature type="compositionally biased region" description="Acidic residues" evidence="1">
    <location>
        <begin position="330"/>
        <end position="339"/>
    </location>
</feature>
<feature type="transmembrane region" description="Helical" evidence="2">
    <location>
        <begin position="165"/>
        <end position="187"/>
    </location>
</feature>
<proteinExistence type="predicted"/>
<feature type="transmembrane region" description="Helical" evidence="2">
    <location>
        <begin position="72"/>
        <end position="93"/>
    </location>
</feature>
<feature type="transmembrane region" description="Helical" evidence="2">
    <location>
        <begin position="114"/>
        <end position="132"/>
    </location>
</feature>
<sequence>MNPIDWLSQLGSLGKLAGDVVSKGLSVAAGNVFDSIMEGLWGSGLTVLQVVLEGVDYYSRFTVSKTDGPIGVVWPVTLWISGVLALGLFFWQIMSAVLRGGRGFTRLLVGPMQYCVALAASVGIVAALLAAADGLTTFLLKYGLNTDRFADAMHALNFPNGVSQAFTAVILGVAAVVGTFPAGFGMAFEMILRQAGIDVIVATIPILAAGLLASTTSRWFWKGVRALLALIFLKPAIALVIVIGVATVAGWHGLFGLLAGIVTLLLALFMPIVLFKLFSFIDPNAGGDLRGEMSDLGADTYGPDSLPADQLGNMFDKLKKAWQDWRSGSGDDDGDEDNAQETANDERFDAADFEPEDDEPGDREDDQDDESEDEQGPDDKSAEDATSPADDVLPSAVDAIEDPEEAAAPDDDSSDDEDDDDDDHGPAEELVVE</sequence>
<organism evidence="3 4">
    <name type="scientific">Amycolatopsis albidoflavus</name>
    <dbReference type="NCBI Taxonomy" id="102226"/>
    <lineage>
        <taxon>Bacteria</taxon>
        <taxon>Bacillati</taxon>
        <taxon>Actinomycetota</taxon>
        <taxon>Actinomycetes</taxon>
        <taxon>Pseudonocardiales</taxon>
        <taxon>Pseudonocardiaceae</taxon>
        <taxon>Amycolatopsis</taxon>
    </lineage>
</organism>
<evidence type="ECO:0000256" key="1">
    <source>
        <dbReference type="SAM" id="MobiDB-lite"/>
    </source>
</evidence>
<name>A0ABW5IDE4_9PSEU</name>
<keyword evidence="4" id="KW-1185">Reference proteome</keyword>
<reference evidence="4" key="1">
    <citation type="journal article" date="2019" name="Int. J. Syst. Evol. Microbiol.">
        <title>The Global Catalogue of Microorganisms (GCM) 10K type strain sequencing project: providing services to taxonomists for standard genome sequencing and annotation.</title>
        <authorList>
            <consortium name="The Broad Institute Genomics Platform"/>
            <consortium name="The Broad Institute Genome Sequencing Center for Infectious Disease"/>
            <person name="Wu L."/>
            <person name="Ma J."/>
        </authorList>
    </citation>
    <scope>NUCLEOTIDE SEQUENCE [LARGE SCALE GENOMIC DNA]</scope>
    <source>
        <strain evidence="4">CGMCC 4.7638</strain>
    </source>
</reference>
<feature type="transmembrane region" description="Helical" evidence="2">
    <location>
        <begin position="199"/>
        <end position="221"/>
    </location>
</feature>
<evidence type="ECO:0000313" key="3">
    <source>
        <dbReference type="EMBL" id="MFD2486758.1"/>
    </source>
</evidence>
<comment type="caution">
    <text evidence="3">The sequence shown here is derived from an EMBL/GenBank/DDBJ whole genome shotgun (WGS) entry which is preliminary data.</text>
</comment>
<feature type="region of interest" description="Disordered" evidence="1">
    <location>
        <begin position="325"/>
        <end position="433"/>
    </location>
</feature>
<feature type="transmembrane region" description="Helical" evidence="2">
    <location>
        <begin position="255"/>
        <end position="275"/>
    </location>
</feature>
<feature type="compositionally biased region" description="Acidic residues" evidence="1">
    <location>
        <begin position="351"/>
        <end position="376"/>
    </location>
</feature>